<dbReference type="RefSeq" id="XP_028487852.1">
    <property type="nucleotide sequence ID" value="XM_028625690.1"/>
</dbReference>
<dbReference type="AlphaFoldDB" id="A0A443I2D2"/>
<accession>A0A443I2D2</accession>
<name>A0A443I2D2_BYSSP</name>
<dbReference type="VEuPathDB" id="FungiDB:C8Q69DRAFT_162998"/>
<proteinExistence type="predicted"/>
<comment type="caution">
    <text evidence="1">The sequence shown here is derived from an EMBL/GenBank/DDBJ whole genome shotgun (WGS) entry which is preliminary data.</text>
</comment>
<organism evidence="1 2">
    <name type="scientific">Byssochlamys spectabilis</name>
    <name type="common">Paecilomyces variotii</name>
    <dbReference type="NCBI Taxonomy" id="264951"/>
    <lineage>
        <taxon>Eukaryota</taxon>
        <taxon>Fungi</taxon>
        <taxon>Dikarya</taxon>
        <taxon>Ascomycota</taxon>
        <taxon>Pezizomycotina</taxon>
        <taxon>Eurotiomycetes</taxon>
        <taxon>Eurotiomycetidae</taxon>
        <taxon>Eurotiales</taxon>
        <taxon>Thermoascaceae</taxon>
        <taxon>Paecilomyces</taxon>
    </lineage>
</organism>
<evidence type="ECO:0000313" key="1">
    <source>
        <dbReference type="EMBL" id="RWQ98207.1"/>
    </source>
</evidence>
<keyword evidence="2" id="KW-1185">Reference proteome</keyword>
<evidence type="ECO:0000313" key="2">
    <source>
        <dbReference type="Proteomes" id="UP000283841"/>
    </source>
</evidence>
<reference evidence="1 2" key="1">
    <citation type="journal article" date="2018" name="Front. Microbiol.">
        <title>Genomic and genetic insights into a cosmopolitan fungus, Paecilomyces variotii (Eurotiales).</title>
        <authorList>
            <person name="Urquhart A.S."/>
            <person name="Mondo S.J."/>
            <person name="Makela M.R."/>
            <person name="Hane J.K."/>
            <person name="Wiebenga A."/>
            <person name="He G."/>
            <person name="Mihaltcheva S."/>
            <person name="Pangilinan J."/>
            <person name="Lipzen A."/>
            <person name="Barry K."/>
            <person name="de Vries R.P."/>
            <person name="Grigoriev I.V."/>
            <person name="Idnurm A."/>
        </authorList>
    </citation>
    <scope>NUCLEOTIDE SEQUENCE [LARGE SCALE GENOMIC DNA]</scope>
    <source>
        <strain evidence="1 2">CBS 101075</strain>
    </source>
</reference>
<gene>
    <name evidence="1" type="ORF">C8Q69DRAFT_162998</name>
</gene>
<dbReference type="Proteomes" id="UP000283841">
    <property type="component" value="Unassembled WGS sequence"/>
</dbReference>
<dbReference type="GeneID" id="39594967"/>
<protein>
    <submittedName>
        <fullName evidence="1">Uncharacterized protein</fullName>
    </submittedName>
</protein>
<sequence length="75" mass="8452">MPMQIIICHALGGFIFCSSWPPRESNSITDIASTARLNVLVVNFPFRVFALKLNKYRGNLSHGFLGRRESLIKSN</sequence>
<dbReference type="EMBL" id="RCNU01000002">
    <property type="protein sequence ID" value="RWQ98207.1"/>
    <property type="molecule type" value="Genomic_DNA"/>
</dbReference>